<proteinExistence type="inferred from homology"/>
<feature type="region of interest" description="Disordered" evidence="3">
    <location>
        <begin position="140"/>
        <end position="161"/>
    </location>
</feature>
<evidence type="ECO:0000256" key="3">
    <source>
        <dbReference type="SAM" id="MobiDB-lite"/>
    </source>
</evidence>
<keyword evidence="6" id="KW-1185">Reference proteome</keyword>
<dbReference type="InterPro" id="IPR008978">
    <property type="entry name" value="HSP20-like_chaperone"/>
</dbReference>
<reference evidence="5 6" key="1">
    <citation type="submission" date="2017-01" db="EMBL/GenBank/DDBJ databases">
        <authorList>
            <person name="Mah S.A."/>
            <person name="Swanson W.J."/>
            <person name="Moy G.W."/>
            <person name="Vacquier V.D."/>
        </authorList>
    </citation>
    <scope>NUCLEOTIDE SEQUENCE [LARGE SCALE GENOMIC DNA]</scope>
    <source>
        <strain evidence="5 6">DSM 45758</strain>
    </source>
</reference>
<dbReference type="InterPro" id="IPR002068">
    <property type="entry name" value="A-crystallin/Hsp20_dom"/>
</dbReference>
<comment type="similarity">
    <text evidence="1 2">Belongs to the small heat shock protein (HSP20) family.</text>
</comment>
<dbReference type="OrthoDB" id="3855217at2"/>
<sequence>MSTVSLWTRRDPFAEFDALVRQAFGPVVTRPAGFVPAAEVTRDGDDAVVRLELPGLDPEKDVTVEVDRDTLVVRGERRDERAEDRDGRSLREVRYGSFRRSFRLPTHTTADAVSASYDAGVLTVRVGDAYVGRGARRIPVSSAGEQTAVEAGSEQPEQPTA</sequence>
<evidence type="ECO:0000313" key="5">
    <source>
        <dbReference type="EMBL" id="SIR30868.1"/>
    </source>
</evidence>
<feature type="domain" description="SHSP" evidence="4">
    <location>
        <begin position="29"/>
        <end position="143"/>
    </location>
</feature>
<evidence type="ECO:0000259" key="4">
    <source>
        <dbReference type="PROSITE" id="PS01031"/>
    </source>
</evidence>
<dbReference type="RefSeq" id="WP_076470961.1">
    <property type="nucleotide sequence ID" value="NZ_FTNF01000008.1"/>
</dbReference>
<dbReference type="EMBL" id="FTNF01000008">
    <property type="protein sequence ID" value="SIR30868.1"/>
    <property type="molecule type" value="Genomic_DNA"/>
</dbReference>
<dbReference type="SUPFAM" id="SSF49764">
    <property type="entry name" value="HSP20-like chaperones"/>
    <property type="match status" value="1"/>
</dbReference>
<protein>
    <submittedName>
        <fullName evidence="5">Molecular chaperone IbpA, HSP20 family</fullName>
    </submittedName>
</protein>
<gene>
    <name evidence="5" type="ORF">SAMN05444858_108128</name>
</gene>
<dbReference type="AlphaFoldDB" id="A0A1N6ZVL3"/>
<dbReference type="Pfam" id="PF00011">
    <property type="entry name" value="HSP20"/>
    <property type="match status" value="1"/>
</dbReference>
<accession>A0A1N6ZVL3</accession>
<dbReference type="InterPro" id="IPR031107">
    <property type="entry name" value="Small_HSP"/>
</dbReference>
<dbReference type="CDD" id="cd06464">
    <property type="entry name" value="ACD_sHsps-like"/>
    <property type="match status" value="1"/>
</dbReference>
<dbReference type="PROSITE" id="PS01031">
    <property type="entry name" value="SHSP"/>
    <property type="match status" value="1"/>
</dbReference>
<dbReference type="Proteomes" id="UP000186004">
    <property type="component" value="Unassembled WGS sequence"/>
</dbReference>
<dbReference type="Gene3D" id="2.60.40.790">
    <property type="match status" value="1"/>
</dbReference>
<name>A0A1N6ZVL3_9ACTN</name>
<dbReference type="PANTHER" id="PTHR11527">
    <property type="entry name" value="HEAT-SHOCK PROTEIN 20 FAMILY MEMBER"/>
    <property type="match status" value="1"/>
</dbReference>
<organism evidence="5 6">
    <name type="scientific">Micromonospora avicenniae</name>
    <dbReference type="NCBI Taxonomy" id="1198245"/>
    <lineage>
        <taxon>Bacteria</taxon>
        <taxon>Bacillati</taxon>
        <taxon>Actinomycetota</taxon>
        <taxon>Actinomycetes</taxon>
        <taxon>Micromonosporales</taxon>
        <taxon>Micromonosporaceae</taxon>
        <taxon>Micromonospora</taxon>
    </lineage>
</organism>
<evidence type="ECO:0000256" key="1">
    <source>
        <dbReference type="PROSITE-ProRule" id="PRU00285"/>
    </source>
</evidence>
<dbReference type="STRING" id="1198245.SAMN05444858_108128"/>
<evidence type="ECO:0000313" key="6">
    <source>
        <dbReference type="Proteomes" id="UP000186004"/>
    </source>
</evidence>
<evidence type="ECO:0000256" key="2">
    <source>
        <dbReference type="RuleBase" id="RU003616"/>
    </source>
</evidence>